<evidence type="ECO:0000313" key="3">
    <source>
        <dbReference type="Proteomes" id="UP000224634"/>
    </source>
</evidence>
<dbReference type="PANTHER" id="PTHR28096:SF1">
    <property type="entry name" value="PROTEIN FAF1"/>
    <property type="match status" value="1"/>
</dbReference>
<evidence type="ECO:0008006" key="4">
    <source>
        <dbReference type="Google" id="ProtNLM"/>
    </source>
</evidence>
<organism evidence="2 3">
    <name type="scientific">Polytolypa hystricis (strain UAMH7299)</name>
    <dbReference type="NCBI Taxonomy" id="1447883"/>
    <lineage>
        <taxon>Eukaryota</taxon>
        <taxon>Fungi</taxon>
        <taxon>Dikarya</taxon>
        <taxon>Ascomycota</taxon>
        <taxon>Pezizomycotina</taxon>
        <taxon>Eurotiomycetes</taxon>
        <taxon>Eurotiomycetidae</taxon>
        <taxon>Onygenales</taxon>
        <taxon>Onygenales incertae sedis</taxon>
        <taxon>Polytolypa</taxon>
    </lineage>
</organism>
<dbReference type="InterPro" id="IPR027973">
    <property type="entry name" value="FSAF1-like"/>
</dbReference>
<feature type="region of interest" description="Disordered" evidence="1">
    <location>
        <begin position="229"/>
        <end position="292"/>
    </location>
</feature>
<feature type="region of interest" description="Disordered" evidence="1">
    <location>
        <begin position="45"/>
        <end position="146"/>
    </location>
</feature>
<feature type="compositionally biased region" description="Polar residues" evidence="1">
    <location>
        <begin position="114"/>
        <end position="130"/>
    </location>
</feature>
<feature type="compositionally biased region" description="Basic and acidic residues" evidence="1">
    <location>
        <begin position="88"/>
        <end position="105"/>
    </location>
</feature>
<dbReference type="InterPro" id="IPR053030">
    <property type="entry name" value="Ribosomal_biogenesis_FAF1-like"/>
</dbReference>
<dbReference type="PANTHER" id="PTHR28096">
    <property type="entry name" value="PROTEIN FAF1"/>
    <property type="match status" value="1"/>
</dbReference>
<dbReference type="EMBL" id="PDNA01000024">
    <property type="protein sequence ID" value="PGH23429.1"/>
    <property type="molecule type" value="Genomic_DNA"/>
</dbReference>
<proteinExistence type="predicted"/>
<feature type="compositionally biased region" description="Low complexity" evidence="1">
    <location>
        <begin position="53"/>
        <end position="66"/>
    </location>
</feature>
<protein>
    <recommendedName>
        <fullName evidence="4">Protein FAF1</fullName>
    </recommendedName>
</protein>
<accession>A0A2B7YQX5</accession>
<dbReference type="OrthoDB" id="5556956at2759"/>
<reference evidence="2 3" key="1">
    <citation type="submission" date="2017-10" db="EMBL/GenBank/DDBJ databases">
        <title>Comparative genomics in systemic dimorphic fungi from Ajellomycetaceae.</title>
        <authorList>
            <person name="Munoz J.F."/>
            <person name="Mcewen J.G."/>
            <person name="Clay O.K."/>
            <person name="Cuomo C.A."/>
        </authorList>
    </citation>
    <scope>NUCLEOTIDE SEQUENCE [LARGE SCALE GENOMIC DNA]</scope>
    <source>
        <strain evidence="2 3">UAMH7299</strain>
    </source>
</reference>
<dbReference type="GO" id="GO:0000462">
    <property type="term" value="P:maturation of SSU-rRNA from tricistronic rRNA transcript (SSU-rRNA, 5.8S rRNA, LSU-rRNA)"/>
    <property type="evidence" value="ECO:0007669"/>
    <property type="project" value="TreeGrafter"/>
</dbReference>
<dbReference type="Pfam" id="PF15375">
    <property type="entry name" value="FSAF1"/>
    <property type="match status" value="1"/>
</dbReference>
<name>A0A2B7YQX5_POLH7</name>
<keyword evidence="3" id="KW-1185">Reference proteome</keyword>
<feature type="region of interest" description="Disordered" evidence="1">
    <location>
        <begin position="1"/>
        <end position="28"/>
    </location>
</feature>
<comment type="caution">
    <text evidence="2">The sequence shown here is derived from an EMBL/GenBank/DDBJ whole genome shotgun (WGS) entry which is preliminary data.</text>
</comment>
<dbReference type="STRING" id="1447883.A0A2B7YQX5"/>
<evidence type="ECO:0000256" key="1">
    <source>
        <dbReference type="SAM" id="MobiDB-lite"/>
    </source>
</evidence>
<dbReference type="Proteomes" id="UP000224634">
    <property type="component" value="Unassembled WGS sequence"/>
</dbReference>
<gene>
    <name evidence="2" type="ORF">AJ80_02539</name>
</gene>
<dbReference type="GO" id="GO:0005730">
    <property type="term" value="C:nucleolus"/>
    <property type="evidence" value="ECO:0007669"/>
    <property type="project" value="TreeGrafter"/>
</dbReference>
<sequence>MLGKRKRDSTVAQREKRKEESDTIASANSRAQELLRKYFESKFQPLEPLSQPASAAQEASDTSSTDSDGETDWDGISEGSEGEQAPEVVDHSGSKPSDDLADKQAHKQFMSAKPPSSSQTTKSAKSNPSSKGDEEDESMDAANLKNDMALQRLLKESHLLESAEDLNPTGRNRHKALDLRMQDLGAKTSLFNQAKMPMSHRKGINTKAVTREETRRREARENGIILEKPTAPKNQKPVRKRERGIGAPGIGKFVGGTLRLSKSDVHSIQGPKRSGSSRGKSRRGGGGGRIRI</sequence>
<evidence type="ECO:0000313" key="2">
    <source>
        <dbReference type="EMBL" id="PGH23429.1"/>
    </source>
</evidence>
<dbReference type="AlphaFoldDB" id="A0A2B7YQX5"/>